<dbReference type="InterPro" id="IPR007471">
    <property type="entry name" value="N-end_Aminoacyl_Trfase_N"/>
</dbReference>
<dbReference type="NCBIfam" id="NF002346">
    <property type="entry name" value="PRK01305.2-3"/>
    <property type="match status" value="1"/>
</dbReference>
<dbReference type="InterPro" id="IPR007472">
    <property type="entry name" value="N-end_Aminoacyl_Trfase_C"/>
</dbReference>
<reference evidence="7 8" key="1">
    <citation type="journal article" date="2020" name="Syst. Appl. Microbiol.">
        <title>Alienimonas chondri sp. nov., a novel planctomycete isolated from the biofilm of the red alga Chondrus crispus.</title>
        <authorList>
            <person name="Vitorino I."/>
            <person name="Albuquerque L."/>
            <person name="Wiegand S."/>
            <person name="Kallscheuer N."/>
            <person name="da Costa M.S."/>
            <person name="Lobo-da-Cunha A."/>
            <person name="Jogler C."/>
            <person name="Lage O.M."/>
        </authorList>
    </citation>
    <scope>NUCLEOTIDE SEQUENCE [LARGE SCALE GENOMIC DNA]</scope>
    <source>
        <strain evidence="7 8">LzC2</strain>
    </source>
</reference>
<gene>
    <name evidence="4 7" type="primary">bpt</name>
    <name evidence="7" type="ORF">LzC2_15750</name>
</gene>
<evidence type="ECO:0000313" key="7">
    <source>
        <dbReference type="EMBL" id="NNJ25505.1"/>
    </source>
</evidence>
<comment type="catalytic activity">
    <reaction evidence="4">
        <text>N-terminal L-aspartyl-[protein] + L-leucyl-tRNA(Leu) = N-terminal L-leucyl-L-aspartyl-[protein] + tRNA(Leu) + H(+)</text>
        <dbReference type="Rhea" id="RHEA:50420"/>
        <dbReference type="Rhea" id="RHEA-COMP:9613"/>
        <dbReference type="Rhea" id="RHEA-COMP:9622"/>
        <dbReference type="Rhea" id="RHEA-COMP:12669"/>
        <dbReference type="Rhea" id="RHEA-COMP:12674"/>
        <dbReference type="ChEBI" id="CHEBI:15378"/>
        <dbReference type="ChEBI" id="CHEBI:64720"/>
        <dbReference type="ChEBI" id="CHEBI:78442"/>
        <dbReference type="ChEBI" id="CHEBI:78494"/>
        <dbReference type="ChEBI" id="CHEBI:133042"/>
        <dbReference type="EC" id="2.3.2.29"/>
    </reaction>
</comment>
<dbReference type="PANTHER" id="PTHR21367:SF1">
    <property type="entry name" value="ARGINYL-TRNA--PROTEIN TRANSFERASE 1"/>
    <property type="match status" value="1"/>
</dbReference>
<keyword evidence="8" id="KW-1185">Reference proteome</keyword>
<dbReference type="Pfam" id="PF04377">
    <property type="entry name" value="ATE_C"/>
    <property type="match status" value="1"/>
</dbReference>
<dbReference type="GO" id="GO:0016746">
    <property type="term" value="F:acyltransferase activity"/>
    <property type="evidence" value="ECO:0007669"/>
    <property type="project" value="UniProtKB-KW"/>
</dbReference>
<evidence type="ECO:0000256" key="4">
    <source>
        <dbReference type="HAMAP-Rule" id="MF_00689"/>
    </source>
</evidence>
<evidence type="ECO:0000259" key="5">
    <source>
        <dbReference type="Pfam" id="PF04376"/>
    </source>
</evidence>
<comment type="subcellular location">
    <subcellularLocation>
        <location evidence="4">Cytoplasm</location>
    </subcellularLocation>
</comment>
<dbReference type="EC" id="2.3.2.29" evidence="4"/>
<feature type="domain" description="N-end aminoacyl transferase N-terminal" evidence="5">
    <location>
        <begin position="14"/>
        <end position="82"/>
    </location>
</feature>
<proteinExistence type="inferred from homology"/>
<dbReference type="HAMAP" id="MF_00689">
    <property type="entry name" value="Bpt"/>
    <property type="match status" value="1"/>
</dbReference>
<dbReference type="InterPro" id="IPR016181">
    <property type="entry name" value="Acyl_CoA_acyltransferase"/>
</dbReference>
<dbReference type="Pfam" id="PF04376">
    <property type="entry name" value="ATE_N"/>
    <property type="match status" value="1"/>
</dbReference>
<evidence type="ECO:0000256" key="1">
    <source>
        <dbReference type="ARBA" id="ARBA00022490"/>
    </source>
</evidence>
<organism evidence="7 8">
    <name type="scientific">Alienimonas chondri</name>
    <dbReference type="NCBI Taxonomy" id="2681879"/>
    <lineage>
        <taxon>Bacteria</taxon>
        <taxon>Pseudomonadati</taxon>
        <taxon>Planctomycetota</taxon>
        <taxon>Planctomycetia</taxon>
        <taxon>Planctomycetales</taxon>
        <taxon>Planctomycetaceae</taxon>
        <taxon>Alienimonas</taxon>
    </lineage>
</organism>
<accession>A0ABX1VDB5</accession>
<feature type="domain" description="N-end rule aminoacyl transferase C-terminal" evidence="6">
    <location>
        <begin position="102"/>
        <end position="226"/>
    </location>
</feature>
<comment type="function">
    <text evidence="4">Functions in the N-end rule pathway of protein degradation where it conjugates Leu from its aminoacyl-tRNA to the N-termini of proteins containing an N-terminal aspartate or glutamate.</text>
</comment>
<keyword evidence="3 4" id="KW-0012">Acyltransferase</keyword>
<keyword evidence="1 4" id="KW-0963">Cytoplasm</keyword>
<dbReference type="PANTHER" id="PTHR21367">
    <property type="entry name" value="ARGININE-TRNA-PROTEIN TRANSFERASE 1"/>
    <property type="match status" value="1"/>
</dbReference>
<evidence type="ECO:0000256" key="3">
    <source>
        <dbReference type="ARBA" id="ARBA00023315"/>
    </source>
</evidence>
<dbReference type="NCBIfam" id="NF002344">
    <property type="entry name" value="PRK01305.2-1"/>
    <property type="match status" value="1"/>
</dbReference>
<dbReference type="Proteomes" id="UP000609651">
    <property type="component" value="Unassembled WGS sequence"/>
</dbReference>
<dbReference type="InterPro" id="IPR030700">
    <property type="entry name" value="N-end_Aminoacyl_Trfase"/>
</dbReference>
<comment type="similarity">
    <text evidence="4">Belongs to the R-transferase family. Bpt subfamily.</text>
</comment>
<protein>
    <recommendedName>
        <fullName evidence="4">Aspartate/glutamate leucyltransferase</fullName>
        <ecNumber evidence="4">2.3.2.29</ecNumber>
    </recommendedName>
</protein>
<comment type="catalytic activity">
    <reaction evidence="4">
        <text>N-terminal L-glutamyl-[protein] + L-leucyl-tRNA(Leu) = N-terminal L-leucyl-L-glutamyl-[protein] + tRNA(Leu) + H(+)</text>
        <dbReference type="Rhea" id="RHEA:50412"/>
        <dbReference type="Rhea" id="RHEA-COMP:9613"/>
        <dbReference type="Rhea" id="RHEA-COMP:9622"/>
        <dbReference type="Rhea" id="RHEA-COMP:12664"/>
        <dbReference type="Rhea" id="RHEA-COMP:12668"/>
        <dbReference type="ChEBI" id="CHEBI:15378"/>
        <dbReference type="ChEBI" id="CHEBI:64721"/>
        <dbReference type="ChEBI" id="CHEBI:78442"/>
        <dbReference type="ChEBI" id="CHEBI:78494"/>
        <dbReference type="ChEBI" id="CHEBI:133041"/>
        <dbReference type="EC" id="2.3.2.29"/>
    </reaction>
</comment>
<evidence type="ECO:0000256" key="2">
    <source>
        <dbReference type="ARBA" id="ARBA00022679"/>
    </source>
</evidence>
<keyword evidence="2 4" id="KW-0808">Transferase</keyword>
<sequence length="253" mass="29099">MTVELLSGRSPLVDCSYLSGERTRMGVKMFIDISGEHYAELLARGWRRQGLSFFRAECPACKKCRSLRVDVKEFRPTKSQRRCRKRNAHIRVVVRPAESSQEHADLYNRWHEDMSERRGWDGDVTTPRQYRENLVGPGYEFAKEFAYYDGDRLVGVGLVDAVPGALNSIYFFYDPAWRPLGPGTFSALSEIQYAQETSRDWVYLGYWIPENASMAYKNRFAPHEILTERVGLDEVPPWRSADPEGADSGRETP</sequence>
<name>A0ABX1VDB5_9PLAN</name>
<dbReference type="SUPFAM" id="SSF55729">
    <property type="entry name" value="Acyl-CoA N-acyltransferases (Nat)"/>
    <property type="match status" value="1"/>
</dbReference>
<dbReference type="RefSeq" id="WP_171185588.1">
    <property type="nucleotide sequence ID" value="NZ_WTPX01000039.1"/>
</dbReference>
<evidence type="ECO:0000313" key="8">
    <source>
        <dbReference type="Proteomes" id="UP000609651"/>
    </source>
</evidence>
<comment type="caution">
    <text evidence="7">The sequence shown here is derived from an EMBL/GenBank/DDBJ whole genome shotgun (WGS) entry which is preliminary data.</text>
</comment>
<dbReference type="EMBL" id="WTPX01000039">
    <property type="protein sequence ID" value="NNJ25505.1"/>
    <property type="molecule type" value="Genomic_DNA"/>
</dbReference>
<dbReference type="PIRSF" id="PIRSF037208">
    <property type="entry name" value="ATE_pro_prd"/>
    <property type="match status" value="1"/>
</dbReference>
<dbReference type="InterPro" id="IPR017138">
    <property type="entry name" value="Asp_Glu_LeuTrfase"/>
</dbReference>
<evidence type="ECO:0000259" key="6">
    <source>
        <dbReference type="Pfam" id="PF04377"/>
    </source>
</evidence>